<dbReference type="Pfam" id="PF01614">
    <property type="entry name" value="IclR_C"/>
    <property type="match status" value="1"/>
</dbReference>
<keyword evidence="7" id="KW-1185">Reference proteome</keyword>
<keyword evidence="3" id="KW-0804">Transcription</keyword>
<dbReference type="GO" id="GO:0003677">
    <property type="term" value="F:DNA binding"/>
    <property type="evidence" value="ECO:0007669"/>
    <property type="project" value="UniProtKB-KW"/>
</dbReference>
<dbReference type="PROSITE" id="PS51077">
    <property type="entry name" value="HTH_ICLR"/>
    <property type="match status" value="1"/>
</dbReference>
<reference evidence="6 7" key="1">
    <citation type="submission" date="2017-07" db="EMBL/GenBank/DDBJ databases">
        <authorList>
            <person name="Sun Z.S."/>
            <person name="Albrecht U."/>
            <person name="Echele G."/>
            <person name="Lee C.C."/>
        </authorList>
    </citation>
    <scope>NUCLEOTIDE SEQUENCE [LARGE SCALE GENOMIC DNA]</scope>
    <source>
        <strain evidence="6 7">DSM 14827</strain>
    </source>
</reference>
<name>A0A239PPG0_9RHOB</name>
<dbReference type="PROSITE" id="PS51078">
    <property type="entry name" value="ICLR_ED"/>
    <property type="match status" value="1"/>
</dbReference>
<dbReference type="EMBL" id="FZQB01000002">
    <property type="protein sequence ID" value="SNT71776.1"/>
    <property type="molecule type" value="Genomic_DNA"/>
</dbReference>
<evidence type="ECO:0000256" key="3">
    <source>
        <dbReference type="ARBA" id="ARBA00023163"/>
    </source>
</evidence>
<dbReference type="PANTHER" id="PTHR30136">
    <property type="entry name" value="HELIX-TURN-HELIX TRANSCRIPTIONAL REGULATOR, ICLR FAMILY"/>
    <property type="match status" value="1"/>
</dbReference>
<dbReference type="InterPro" id="IPR029016">
    <property type="entry name" value="GAF-like_dom_sf"/>
</dbReference>
<evidence type="ECO:0000259" key="4">
    <source>
        <dbReference type="PROSITE" id="PS51077"/>
    </source>
</evidence>
<dbReference type="InterPro" id="IPR050707">
    <property type="entry name" value="HTH_MetabolicPath_Reg"/>
</dbReference>
<keyword evidence="2" id="KW-0238">DNA-binding</keyword>
<evidence type="ECO:0000256" key="2">
    <source>
        <dbReference type="ARBA" id="ARBA00023125"/>
    </source>
</evidence>
<dbReference type="AlphaFoldDB" id="A0A239PPG0"/>
<evidence type="ECO:0000256" key="1">
    <source>
        <dbReference type="ARBA" id="ARBA00023015"/>
    </source>
</evidence>
<evidence type="ECO:0000313" key="6">
    <source>
        <dbReference type="EMBL" id="SNT71776.1"/>
    </source>
</evidence>
<feature type="domain" description="IclR-ED" evidence="5">
    <location>
        <begin position="127"/>
        <end position="311"/>
    </location>
</feature>
<accession>A0A239PPG0</accession>
<dbReference type="SUPFAM" id="SSF46785">
    <property type="entry name" value="Winged helix' DNA-binding domain"/>
    <property type="match status" value="1"/>
</dbReference>
<dbReference type="SMART" id="SM00346">
    <property type="entry name" value="HTH_ICLR"/>
    <property type="match status" value="1"/>
</dbReference>
<dbReference type="InterPro" id="IPR014757">
    <property type="entry name" value="Tscrpt_reg_IclR_C"/>
</dbReference>
<evidence type="ECO:0000259" key="5">
    <source>
        <dbReference type="PROSITE" id="PS51078"/>
    </source>
</evidence>
<proteinExistence type="predicted"/>
<dbReference type="SUPFAM" id="SSF55781">
    <property type="entry name" value="GAF domain-like"/>
    <property type="match status" value="1"/>
</dbReference>
<protein>
    <submittedName>
        <fullName evidence="6">Transcriptional regulator, IclR family</fullName>
    </submittedName>
</protein>
<dbReference type="Pfam" id="PF09339">
    <property type="entry name" value="HTH_IclR"/>
    <property type="match status" value="1"/>
</dbReference>
<organism evidence="6 7">
    <name type="scientific">Paracoccus seriniphilus</name>
    <dbReference type="NCBI Taxonomy" id="184748"/>
    <lineage>
        <taxon>Bacteria</taxon>
        <taxon>Pseudomonadati</taxon>
        <taxon>Pseudomonadota</taxon>
        <taxon>Alphaproteobacteria</taxon>
        <taxon>Rhodobacterales</taxon>
        <taxon>Paracoccaceae</taxon>
        <taxon>Paracoccus</taxon>
    </lineage>
</organism>
<evidence type="ECO:0000313" key="7">
    <source>
        <dbReference type="Proteomes" id="UP000198307"/>
    </source>
</evidence>
<dbReference type="InterPro" id="IPR005471">
    <property type="entry name" value="Tscrpt_reg_IclR_N"/>
</dbReference>
<dbReference type="InterPro" id="IPR036390">
    <property type="entry name" value="WH_DNA-bd_sf"/>
</dbReference>
<keyword evidence="1" id="KW-0805">Transcription regulation</keyword>
<feature type="domain" description="HTH iclR-type" evidence="4">
    <location>
        <begin position="63"/>
        <end position="126"/>
    </location>
</feature>
<gene>
    <name evidence="6" type="ORF">SAMN05444959_102293</name>
</gene>
<dbReference type="GO" id="GO:0003700">
    <property type="term" value="F:DNA-binding transcription factor activity"/>
    <property type="evidence" value="ECO:0007669"/>
    <property type="project" value="TreeGrafter"/>
</dbReference>
<dbReference type="PANTHER" id="PTHR30136:SF39">
    <property type="entry name" value="TRANSCRIPTIONAL REGULATORY PROTEIN"/>
    <property type="match status" value="1"/>
</dbReference>
<dbReference type="InterPro" id="IPR036388">
    <property type="entry name" value="WH-like_DNA-bd_sf"/>
</dbReference>
<dbReference type="GO" id="GO:0045892">
    <property type="term" value="P:negative regulation of DNA-templated transcription"/>
    <property type="evidence" value="ECO:0007669"/>
    <property type="project" value="TreeGrafter"/>
</dbReference>
<sequence length="319" mass="35095">MPCTMIHIMDHSEYGEQEKLAAWAKKQNIKENPSCFRERRWAKQVHIIEQVTADITSGNLHGSQSVDRALALLAMVGRHPVDGASLGQLVTESGLNKPTVRRLLLALIRNGMIEQNEQTRRYFPGEEAYILGTFAAHRHGLLELSYEPLARLAQTTGDAAFLSVRRGYSSLCLHREEGTYPIRTYALTTGRLHPLGVGAGSLAMLAALPDAEVEAALNANAERLARDYPGLPAEEIRDRVRDARSSGHALNPGLIFPDSWGLGMALHRPDGSLAGAVSLAAIESRMQQPRRDELLSHLKQAAQDIETTLAQLYAARTRI</sequence>
<dbReference type="Gene3D" id="3.30.450.40">
    <property type="match status" value="1"/>
</dbReference>
<dbReference type="Proteomes" id="UP000198307">
    <property type="component" value="Unassembled WGS sequence"/>
</dbReference>
<dbReference type="Gene3D" id="1.10.10.10">
    <property type="entry name" value="Winged helix-like DNA-binding domain superfamily/Winged helix DNA-binding domain"/>
    <property type="match status" value="1"/>
</dbReference>